<reference evidence="11" key="1">
    <citation type="journal article" date="2018" name="Front. Microbiol.">
        <title>Genome-Based Analysis Reveals the Taxonomy and Diversity of the Family Idiomarinaceae.</title>
        <authorList>
            <person name="Liu Y."/>
            <person name="Lai Q."/>
            <person name="Shao Z."/>
        </authorList>
    </citation>
    <scope>NUCLEOTIDE SEQUENCE [LARGE SCALE GENOMIC DNA]</scope>
    <source>
        <strain evidence="11">AIS</strain>
    </source>
</reference>
<comment type="subcellular location">
    <subcellularLocation>
        <location evidence="1 7">Periplasm</location>
    </subcellularLocation>
</comment>
<dbReference type="Gene3D" id="3.40.30.10">
    <property type="entry name" value="Glutaredoxin"/>
    <property type="match status" value="1"/>
</dbReference>
<dbReference type="Proteomes" id="UP000286934">
    <property type="component" value="Unassembled WGS sequence"/>
</dbReference>
<evidence type="ECO:0000256" key="2">
    <source>
        <dbReference type="ARBA" id="ARBA00009813"/>
    </source>
</evidence>
<dbReference type="AlphaFoldDB" id="A0A432WSL9"/>
<evidence type="ECO:0000256" key="5">
    <source>
        <dbReference type="ARBA" id="ARBA00023157"/>
    </source>
</evidence>
<dbReference type="Gene3D" id="3.10.450.70">
    <property type="entry name" value="Disulphide bond isomerase, DsbC/G, N-terminal"/>
    <property type="match status" value="1"/>
</dbReference>
<dbReference type="Pfam" id="PF10411">
    <property type="entry name" value="DsbC_N"/>
    <property type="match status" value="1"/>
</dbReference>
<keyword evidence="11" id="KW-1185">Reference proteome</keyword>
<gene>
    <name evidence="10" type="ORF">CWE13_07800</name>
</gene>
<name>A0A432WSL9_9GAMM</name>
<feature type="chain" id="PRO_5018812090" description="Thiol:disulfide interchange protein" evidence="7">
    <location>
        <begin position="24"/>
        <end position="255"/>
    </location>
</feature>
<evidence type="ECO:0000259" key="9">
    <source>
        <dbReference type="Pfam" id="PF13098"/>
    </source>
</evidence>
<evidence type="ECO:0000256" key="6">
    <source>
        <dbReference type="ARBA" id="ARBA00023284"/>
    </source>
</evidence>
<dbReference type="InterPro" id="IPR036249">
    <property type="entry name" value="Thioredoxin-like_sf"/>
</dbReference>
<dbReference type="NCBIfam" id="NF008657">
    <property type="entry name" value="PRK11657.1"/>
    <property type="match status" value="1"/>
</dbReference>
<evidence type="ECO:0000256" key="3">
    <source>
        <dbReference type="ARBA" id="ARBA00022729"/>
    </source>
</evidence>
<dbReference type="InterPro" id="IPR051470">
    <property type="entry name" value="Thiol:disulfide_interchange"/>
</dbReference>
<evidence type="ECO:0000256" key="7">
    <source>
        <dbReference type="RuleBase" id="RU364038"/>
    </source>
</evidence>
<dbReference type="InterPro" id="IPR009094">
    <property type="entry name" value="DiS-bond_isomerase_DsbC/G_N_sf"/>
</dbReference>
<dbReference type="PANTHER" id="PTHR35272:SF4">
    <property type="entry name" value="THIOL:DISULFIDE INTERCHANGE PROTEIN DSBG"/>
    <property type="match status" value="1"/>
</dbReference>
<comment type="caution">
    <text evidence="10">The sequence shown here is derived from an EMBL/GenBank/DDBJ whole genome shotgun (WGS) entry which is preliminary data.</text>
</comment>
<organism evidence="10 11">
    <name type="scientific">Aliidiomarina shirensis</name>
    <dbReference type="NCBI Taxonomy" id="1048642"/>
    <lineage>
        <taxon>Bacteria</taxon>
        <taxon>Pseudomonadati</taxon>
        <taxon>Pseudomonadota</taxon>
        <taxon>Gammaproteobacteria</taxon>
        <taxon>Alteromonadales</taxon>
        <taxon>Idiomarinaceae</taxon>
        <taxon>Aliidiomarina</taxon>
    </lineage>
</organism>
<dbReference type="SUPFAM" id="SSF52833">
    <property type="entry name" value="Thioredoxin-like"/>
    <property type="match status" value="1"/>
</dbReference>
<dbReference type="OrthoDB" id="9780340at2"/>
<evidence type="ECO:0000256" key="4">
    <source>
        <dbReference type="ARBA" id="ARBA00022764"/>
    </source>
</evidence>
<dbReference type="PANTHER" id="PTHR35272">
    <property type="entry name" value="THIOL:DISULFIDE INTERCHANGE PROTEIN DSBC-RELATED"/>
    <property type="match status" value="1"/>
</dbReference>
<feature type="signal peptide" evidence="7">
    <location>
        <begin position="1"/>
        <end position="23"/>
    </location>
</feature>
<keyword evidence="4 7" id="KW-0574">Periplasm</keyword>
<keyword evidence="3 7" id="KW-0732">Signal</keyword>
<sequence length="255" mass="28014">MQYLKLIVAAVVGSCMMASVVKAEELPAPIQMLANQGLTIVDSFPAPGGLKGYAAEYQGQAIALYLTADGEHVIVGNLLDLEGRDIAADPLYELVTGPAQEHAWEQISRATLLQDGDPDAPRVIYTMTDPNCPYCHRFREAAEPWIAAGKVQLRHMMVGIIREESPAQAAAIMGSPDPAEALKEHIDRRDRGGIEAVARFVRIGESVIRANHRIMRELNLSSTPIVYFRDENDHVQVIRGMPQPQQLEAIFGPRP</sequence>
<feature type="domain" description="Disulphide bond isomerase DsbC/G N-terminal" evidence="8">
    <location>
        <begin position="37"/>
        <end position="87"/>
    </location>
</feature>
<protein>
    <recommendedName>
        <fullName evidence="7">Thiol:disulfide interchange protein</fullName>
    </recommendedName>
</protein>
<dbReference type="Pfam" id="PF13098">
    <property type="entry name" value="Thioredoxin_2"/>
    <property type="match status" value="1"/>
</dbReference>
<dbReference type="CDD" id="cd03020">
    <property type="entry name" value="DsbA_DsbC_DsbG"/>
    <property type="match status" value="1"/>
</dbReference>
<accession>A0A432WSL9</accession>
<dbReference type="EMBL" id="PIPP01000003">
    <property type="protein sequence ID" value="RUO36744.1"/>
    <property type="molecule type" value="Genomic_DNA"/>
</dbReference>
<comment type="function">
    <text evidence="7">Required for disulfide bond formation in some periplasmic proteins. Acts by transferring its disulfide bond to other proteins and is reduced in the process.</text>
</comment>
<dbReference type="RefSeq" id="WP_126807465.1">
    <property type="nucleotide sequence ID" value="NZ_PIPP01000003.1"/>
</dbReference>
<dbReference type="InterPro" id="IPR012336">
    <property type="entry name" value="Thioredoxin-like_fold"/>
</dbReference>
<evidence type="ECO:0000259" key="8">
    <source>
        <dbReference type="Pfam" id="PF10411"/>
    </source>
</evidence>
<keyword evidence="6 7" id="KW-0676">Redox-active center</keyword>
<proteinExistence type="inferred from homology"/>
<evidence type="ECO:0000313" key="10">
    <source>
        <dbReference type="EMBL" id="RUO36744.1"/>
    </source>
</evidence>
<comment type="similarity">
    <text evidence="2 7">Belongs to the thioredoxin family. DsbC subfamily.</text>
</comment>
<feature type="domain" description="Thioredoxin-like fold" evidence="9">
    <location>
        <begin position="121"/>
        <end position="250"/>
    </location>
</feature>
<dbReference type="SUPFAM" id="SSF54423">
    <property type="entry name" value="DsbC/DsbG N-terminal domain-like"/>
    <property type="match status" value="1"/>
</dbReference>
<dbReference type="InterPro" id="IPR033954">
    <property type="entry name" value="DiS-bond_Isoase_DsbC/G"/>
</dbReference>
<keyword evidence="5" id="KW-1015">Disulfide bond</keyword>
<evidence type="ECO:0000256" key="1">
    <source>
        <dbReference type="ARBA" id="ARBA00004418"/>
    </source>
</evidence>
<dbReference type="InterPro" id="IPR018950">
    <property type="entry name" value="DiS-bond_isomerase_DsbC/G_N"/>
</dbReference>
<dbReference type="GO" id="GO:0042597">
    <property type="term" value="C:periplasmic space"/>
    <property type="evidence" value="ECO:0007669"/>
    <property type="project" value="UniProtKB-SubCell"/>
</dbReference>
<evidence type="ECO:0000313" key="11">
    <source>
        <dbReference type="Proteomes" id="UP000286934"/>
    </source>
</evidence>